<dbReference type="OMA" id="VFMQKRK"/>
<gene>
    <name evidence="4" type="primary">LOC106176295</name>
</gene>
<evidence type="ECO:0000313" key="3">
    <source>
        <dbReference type="Proteomes" id="UP000085678"/>
    </source>
</evidence>
<accession>A0A1S3JUS7</accession>
<feature type="coiled-coil region" evidence="1">
    <location>
        <begin position="93"/>
        <end position="331"/>
    </location>
</feature>
<proteinExistence type="predicted"/>
<keyword evidence="3" id="KW-1185">Reference proteome</keyword>
<dbReference type="GeneID" id="106176295"/>
<feature type="region of interest" description="Disordered" evidence="2">
    <location>
        <begin position="732"/>
        <end position="850"/>
    </location>
</feature>
<dbReference type="RefSeq" id="XP_013414078.1">
    <property type="nucleotide sequence ID" value="XM_013558624.2"/>
</dbReference>
<dbReference type="AlphaFoldDB" id="A0A1S3JUS7"/>
<dbReference type="OrthoDB" id="10031759at2759"/>
<evidence type="ECO:0000313" key="4">
    <source>
        <dbReference type="RefSeq" id="XP_013414078.1"/>
    </source>
</evidence>
<protein>
    <submittedName>
        <fullName evidence="4">Myosin-2 heavy chain</fullName>
    </submittedName>
</protein>
<feature type="coiled-coil region" evidence="1">
    <location>
        <begin position="39"/>
        <end position="66"/>
    </location>
</feature>
<organism evidence="3 4">
    <name type="scientific">Lingula anatina</name>
    <name type="common">Brachiopod</name>
    <name type="synonym">Lingula unguis</name>
    <dbReference type="NCBI Taxonomy" id="7574"/>
    <lineage>
        <taxon>Eukaryota</taxon>
        <taxon>Metazoa</taxon>
        <taxon>Spiralia</taxon>
        <taxon>Lophotrochozoa</taxon>
        <taxon>Brachiopoda</taxon>
        <taxon>Linguliformea</taxon>
        <taxon>Lingulata</taxon>
        <taxon>Lingulida</taxon>
        <taxon>Linguloidea</taxon>
        <taxon>Lingulidae</taxon>
        <taxon>Lingula</taxon>
    </lineage>
</organism>
<evidence type="ECO:0000256" key="1">
    <source>
        <dbReference type="SAM" id="Coils"/>
    </source>
</evidence>
<dbReference type="KEGG" id="lak:106176295"/>
<feature type="compositionally biased region" description="Polar residues" evidence="2">
    <location>
        <begin position="740"/>
        <end position="758"/>
    </location>
</feature>
<dbReference type="InParanoid" id="A0A1S3JUS7"/>
<feature type="compositionally biased region" description="Basic and acidic residues" evidence="2">
    <location>
        <begin position="770"/>
        <end position="781"/>
    </location>
</feature>
<sequence length="850" mass="98311">MSLKAEVPGIRLAIDHLQELGERMQNEDYGFKENDVENIDSIIEALGELEAERDKLHELLEIETIQASVLRHKLQVFPGKIKGEIEAAVKSARQSNADEVQRLQSQLEKVTKNIEFLELKLQELEEENAKLLPERDGMRKKHEEIIATLNVRLAEKATNQISLNETRDQLRATNQNIVNLEENILILKEDMIQERADARMEKKRLKKAVYDTTMKVREQRDANIVKKKELDALLEKLAESEGQLDMIRKSIRRYDTSRAKLEGQERALMAQLNREIKQNQELKQKRIEIEEESNRQQKEFEESKAALEGKLEELEVEIQKQSKKFERLDGQKMILEMDVEDAMEQRRKDAQNVEEINGILQAAKITLAKKAEETGRLTNENVYMEEAIVKLKETHELVVATLNKQIEEYRDQLSKERAERTEMELQAERDDVQKNVDDFRQENQRFMALMNKKINDTKNQIESLNKEGIQLQKDIREGDQTIKRRHEELRVAKQNYVSMKASLEKELTDLEASVEHLGKRKTEREKYLEEKMPVLSSLEEEHDAKQKEYEARKKEIVVLKNKKTGLEETCKRTQKNIEKLEEPTVKNQQELKLKKEESLVQLKQHAEETKVVESDIYTEGCKLKTVMEENHKFREAIEKYETDIVDLNEHKGKNEQMKQTLLDELIALKGILLKGWEADHALEKVYAEKDQTTVGEITDLLHRTEKREQKISSITEQLEGELLALHNFLENVAKRRPKPSGNQRSKSRTSVRSQSRHTMASAKASGQDRSASRAEKSERASPSRSVSPQKSLLKGEVDTRSGSPFNSKSQTSQRGDSPQRSPSRASHRKVVTLEEVMEGEGTTADGINLL</sequence>
<dbReference type="InterPro" id="IPR038834">
    <property type="entry name" value="CCDC175"/>
</dbReference>
<dbReference type="Proteomes" id="UP000085678">
    <property type="component" value="Unplaced"/>
</dbReference>
<dbReference type="PANTHER" id="PTHR35347:SF1">
    <property type="entry name" value="COILED-COIL DOMAIN-CONTAINING PROTEIN 175"/>
    <property type="match status" value="1"/>
</dbReference>
<dbReference type="PANTHER" id="PTHR35347">
    <property type="entry name" value="COILED-COIL DOMAIN-CONTAINING PROTEIN 175"/>
    <property type="match status" value="1"/>
</dbReference>
<keyword evidence="1" id="KW-0175">Coiled coil</keyword>
<evidence type="ECO:0000256" key="2">
    <source>
        <dbReference type="SAM" id="MobiDB-lite"/>
    </source>
</evidence>
<reference evidence="4" key="1">
    <citation type="submission" date="2025-08" db="UniProtKB">
        <authorList>
            <consortium name="RefSeq"/>
        </authorList>
    </citation>
    <scope>IDENTIFICATION</scope>
    <source>
        <tissue evidence="4">Gonads</tissue>
    </source>
</reference>
<feature type="coiled-coil region" evidence="1">
    <location>
        <begin position="392"/>
        <end position="650"/>
    </location>
</feature>
<feature type="compositionally biased region" description="Polar residues" evidence="2">
    <location>
        <begin position="800"/>
        <end position="824"/>
    </location>
</feature>
<name>A0A1S3JUS7_LINAN</name>